<sequence length="131" mass="14923">MTGSPWRQHPLLKRLPLLVLAVLGLWLWKRGEVPERELVWRLEGRDWSAIRSIDVQVKDADDELVKREIHTFTDSPPSALIVKATLPSGAYEVWIFARGASGPSLPPRVDRLTLTDEDIRVERGLRAPVNR</sequence>
<evidence type="ECO:0000313" key="1">
    <source>
        <dbReference type="EMBL" id="ATB33723.1"/>
    </source>
</evidence>
<dbReference type="Proteomes" id="UP000217289">
    <property type="component" value="Chromosome"/>
</dbReference>
<evidence type="ECO:0000313" key="2">
    <source>
        <dbReference type="Proteomes" id="UP000217289"/>
    </source>
</evidence>
<name>A0A250IR43_9BACT</name>
<dbReference type="EMBL" id="CP022163">
    <property type="protein sequence ID" value="ATB33723.1"/>
    <property type="molecule type" value="Genomic_DNA"/>
</dbReference>
<dbReference type="KEGG" id="mbd:MEBOL_007221"/>
<keyword evidence="2" id="KW-1185">Reference proteome</keyword>
<reference evidence="1 2" key="1">
    <citation type="submission" date="2017-06" db="EMBL/GenBank/DDBJ databases">
        <authorList>
            <person name="Kim H.J."/>
            <person name="Triplett B.A."/>
        </authorList>
    </citation>
    <scope>NUCLEOTIDE SEQUENCE [LARGE SCALE GENOMIC DNA]</scope>
    <source>
        <strain evidence="1 2">DSM 14713</strain>
    </source>
</reference>
<dbReference type="AlphaFoldDB" id="A0A250IR43"/>
<organism evidence="1 2">
    <name type="scientific">Melittangium boletus DSM 14713</name>
    <dbReference type="NCBI Taxonomy" id="1294270"/>
    <lineage>
        <taxon>Bacteria</taxon>
        <taxon>Pseudomonadati</taxon>
        <taxon>Myxococcota</taxon>
        <taxon>Myxococcia</taxon>
        <taxon>Myxococcales</taxon>
        <taxon>Cystobacterineae</taxon>
        <taxon>Archangiaceae</taxon>
        <taxon>Melittangium</taxon>
    </lineage>
</organism>
<protein>
    <submittedName>
        <fullName evidence="1">Uncharacterized protein</fullName>
    </submittedName>
</protein>
<gene>
    <name evidence="1" type="ORF">MEBOL_007221</name>
</gene>
<accession>A0A250IR43</accession>
<dbReference type="OrthoDB" id="5519047at2"/>
<proteinExistence type="predicted"/>
<dbReference type="RefSeq" id="WP_095981714.1">
    <property type="nucleotide sequence ID" value="NZ_CP022163.1"/>
</dbReference>